<keyword evidence="6 14" id="KW-0769">Symport</keyword>
<keyword evidence="8 14" id="KW-0915">Sodium</keyword>
<comment type="catalytic activity">
    <reaction evidence="12">
        <text>L-proline(in) + Na(+)(in) = L-proline(out) + Na(+)(out)</text>
        <dbReference type="Rhea" id="RHEA:28967"/>
        <dbReference type="ChEBI" id="CHEBI:29101"/>
        <dbReference type="ChEBI" id="CHEBI:60039"/>
    </reaction>
</comment>
<keyword evidence="10 14" id="KW-0472">Membrane</keyword>
<dbReference type="Pfam" id="PF00474">
    <property type="entry name" value="SSF"/>
    <property type="match status" value="1"/>
</dbReference>
<dbReference type="InterPro" id="IPR038377">
    <property type="entry name" value="Na/Glc_symporter_sf"/>
</dbReference>
<comment type="subcellular location">
    <subcellularLocation>
        <location evidence="1 14">Cell membrane</location>
        <topology evidence="1 14">Multi-pass membrane protein</topology>
    </subcellularLocation>
</comment>
<dbReference type="AlphaFoldDB" id="A0A1N7AL68"/>
<dbReference type="RefSeq" id="WP_076545814.1">
    <property type="nucleotide sequence ID" value="NZ_FTNC01000024.1"/>
</dbReference>
<evidence type="ECO:0000256" key="12">
    <source>
        <dbReference type="ARBA" id="ARBA00033708"/>
    </source>
</evidence>
<reference evidence="16" key="1">
    <citation type="submission" date="2017-01" db="EMBL/GenBank/DDBJ databases">
        <authorList>
            <person name="Varghese N."/>
            <person name="Submissions S."/>
        </authorList>
    </citation>
    <scope>NUCLEOTIDE SEQUENCE [LARGE SCALE GENOMIC DNA]</scope>
    <source>
        <strain evidence="16">ATCC 700103</strain>
    </source>
</reference>
<sequence>MTATLTSFSVYLVFLMSIGVYFYRKTANLEDYLIGGRKMGSWVTALSAQASDMSGWLLMGLPGAVYLGGLSQAWIAVGLFIGTVLNWKFVAARLRVYTEKTNSMTLPSFFEDRFGDPTGLLRIFSAAVILLFFTIYSASGLVASGKLFESLFNIDYTLAVIFGGLAIVLYTFLGGFMAVSWTDFFQGILMFLAITIVPTVAFGEIGGLTSVVQMAAENGVSLSLMPEGFGIAAVISALAWGLGYFGQPHILARFMGIDTIKKVAPARKIAVVWVSISLTAAVFVGIIAVPMFPNIVDSEKVFIEMIATIFNPWLGGILLAAILSAIMSTIDSQLLVSSSTLTEDFYNKIIKREASEKEKMWVGRAFVIVIAVVAFFLALNPENTVLDLVAYAWAGLGAAFGPAVLFSLFSSKTSWQSVFAGMIAGTITLIIWKESGLGAELYEIVPGFMVNILVIMLVNRFISQENEEILAEFKEVKKIYKRDLK</sequence>
<dbReference type="Proteomes" id="UP000185669">
    <property type="component" value="Unassembled WGS sequence"/>
</dbReference>
<feature type="transmembrane region" description="Helical" evidence="14">
    <location>
        <begin position="73"/>
        <end position="98"/>
    </location>
</feature>
<dbReference type="EMBL" id="FTNC01000024">
    <property type="protein sequence ID" value="SIR39746.1"/>
    <property type="molecule type" value="Genomic_DNA"/>
</dbReference>
<dbReference type="GO" id="GO:0031402">
    <property type="term" value="F:sodium ion binding"/>
    <property type="evidence" value="ECO:0007669"/>
    <property type="project" value="UniProtKB-UniRule"/>
</dbReference>
<comment type="similarity">
    <text evidence="2 13">Belongs to the sodium:solute symporter (SSF) (TC 2.A.21) family.</text>
</comment>
<feature type="transmembrane region" description="Helical" evidence="14">
    <location>
        <begin position="158"/>
        <end position="181"/>
    </location>
</feature>
<evidence type="ECO:0000256" key="9">
    <source>
        <dbReference type="ARBA" id="ARBA00023065"/>
    </source>
</evidence>
<keyword evidence="7 14" id="KW-1133">Transmembrane helix</keyword>
<dbReference type="PROSITE" id="PS50283">
    <property type="entry name" value="NA_SOLUT_SYMP_3"/>
    <property type="match status" value="1"/>
</dbReference>
<proteinExistence type="inferred from homology"/>
<dbReference type="GO" id="GO:0015824">
    <property type="term" value="P:proline transport"/>
    <property type="evidence" value="ECO:0007669"/>
    <property type="project" value="UniProtKB-UniRule"/>
</dbReference>
<dbReference type="NCBIfam" id="TIGR02121">
    <property type="entry name" value="Na_Pro_sym"/>
    <property type="match status" value="1"/>
</dbReference>
<dbReference type="NCBIfam" id="TIGR00813">
    <property type="entry name" value="sss"/>
    <property type="match status" value="1"/>
</dbReference>
<dbReference type="InterPro" id="IPR001734">
    <property type="entry name" value="Na/solute_symporter"/>
</dbReference>
<feature type="transmembrane region" description="Helical" evidence="14">
    <location>
        <begin position="188"/>
        <end position="208"/>
    </location>
</feature>
<feature type="transmembrane region" description="Helical" evidence="14">
    <location>
        <begin position="415"/>
        <end position="432"/>
    </location>
</feature>
<keyword evidence="9 14" id="KW-0406">Ion transport</keyword>
<organism evidence="15 16">
    <name type="scientific">Halanaerobium kushneri</name>
    <dbReference type="NCBI Taxonomy" id="56779"/>
    <lineage>
        <taxon>Bacteria</taxon>
        <taxon>Bacillati</taxon>
        <taxon>Bacillota</taxon>
        <taxon>Clostridia</taxon>
        <taxon>Halanaerobiales</taxon>
        <taxon>Halanaerobiaceae</taxon>
        <taxon>Halanaerobium</taxon>
    </lineage>
</organism>
<keyword evidence="5 14" id="KW-0812">Transmembrane</keyword>
<name>A0A1N7AL68_9FIRM</name>
<accession>A0A1N7AL68</accession>
<evidence type="ECO:0000256" key="3">
    <source>
        <dbReference type="ARBA" id="ARBA00022448"/>
    </source>
</evidence>
<dbReference type="InterPro" id="IPR050277">
    <property type="entry name" value="Sodium:Solute_Symporter"/>
</dbReference>
<dbReference type="GO" id="GO:0005298">
    <property type="term" value="F:proline:sodium symporter activity"/>
    <property type="evidence" value="ECO:0007669"/>
    <property type="project" value="UniProtKB-UniRule"/>
</dbReference>
<feature type="transmembrane region" description="Helical" evidence="14">
    <location>
        <begin position="444"/>
        <end position="462"/>
    </location>
</feature>
<dbReference type="PANTHER" id="PTHR48086">
    <property type="entry name" value="SODIUM/PROLINE SYMPORTER-RELATED"/>
    <property type="match status" value="1"/>
</dbReference>
<dbReference type="PANTHER" id="PTHR48086:SF3">
    <property type="entry name" value="SODIUM_PROLINE SYMPORTER"/>
    <property type="match status" value="1"/>
</dbReference>
<feature type="transmembrane region" description="Helical" evidence="14">
    <location>
        <begin position="6"/>
        <end position="23"/>
    </location>
</feature>
<evidence type="ECO:0000313" key="16">
    <source>
        <dbReference type="Proteomes" id="UP000185669"/>
    </source>
</evidence>
<feature type="transmembrane region" description="Helical" evidence="14">
    <location>
        <begin position="270"/>
        <end position="292"/>
    </location>
</feature>
<evidence type="ECO:0000256" key="6">
    <source>
        <dbReference type="ARBA" id="ARBA00022847"/>
    </source>
</evidence>
<feature type="transmembrane region" description="Helical" evidence="14">
    <location>
        <begin position="361"/>
        <end position="379"/>
    </location>
</feature>
<dbReference type="GO" id="GO:0005886">
    <property type="term" value="C:plasma membrane"/>
    <property type="evidence" value="ECO:0007669"/>
    <property type="project" value="UniProtKB-SubCell"/>
</dbReference>
<comment type="function">
    <text evidence="14">Catalyzes the sodium-dependent uptake of extracellular L-proline.</text>
</comment>
<keyword evidence="14" id="KW-0029">Amino-acid transport</keyword>
<dbReference type="OrthoDB" id="9810181at2"/>
<evidence type="ECO:0000256" key="11">
    <source>
        <dbReference type="ARBA" id="ARBA00023201"/>
    </source>
</evidence>
<dbReference type="CDD" id="cd11475">
    <property type="entry name" value="SLC5sbd_PutP"/>
    <property type="match status" value="1"/>
</dbReference>
<evidence type="ECO:0000256" key="14">
    <source>
        <dbReference type="RuleBase" id="RU366012"/>
    </source>
</evidence>
<feature type="transmembrane region" description="Helical" evidence="14">
    <location>
        <begin position="391"/>
        <end position="408"/>
    </location>
</feature>
<keyword evidence="16" id="KW-1185">Reference proteome</keyword>
<evidence type="ECO:0000256" key="2">
    <source>
        <dbReference type="ARBA" id="ARBA00006434"/>
    </source>
</evidence>
<evidence type="ECO:0000256" key="1">
    <source>
        <dbReference type="ARBA" id="ARBA00004651"/>
    </source>
</evidence>
<gene>
    <name evidence="15" type="ORF">SAMN05421834_12410</name>
</gene>
<feature type="transmembrane region" description="Helical" evidence="14">
    <location>
        <begin position="228"/>
        <end position="245"/>
    </location>
</feature>
<evidence type="ECO:0000256" key="7">
    <source>
        <dbReference type="ARBA" id="ARBA00022989"/>
    </source>
</evidence>
<feature type="transmembrane region" description="Helical" evidence="14">
    <location>
        <begin position="119"/>
        <end position="138"/>
    </location>
</feature>
<keyword evidence="3 14" id="KW-0813">Transport</keyword>
<evidence type="ECO:0000256" key="13">
    <source>
        <dbReference type="RuleBase" id="RU362091"/>
    </source>
</evidence>
<evidence type="ECO:0000256" key="4">
    <source>
        <dbReference type="ARBA" id="ARBA00022475"/>
    </source>
</evidence>
<evidence type="ECO:0000256" key="5">
    <source>
        <dbReference type="ARBA" id="ARBA00022692"/>
    </source>
</evidence>
<keyword evidence="4 14" id="KW-1003">Cell membrane</keyword>
<dbReference type="InterPro" id="IPR011851">
    <property type="entry name" value="Na/Pro_symporter"/>
</dbReference>
<evidence type="ECO:0000256" key="8">
    <source>
        <dbReference type="ARBA" id="ARBA00023053"/>
    </source>
</evidence>
<dbReference type="GO" id="GO:0015193">
    <property type="term" value="F:L-proline transmembrane transporter activity"/>
    <property type="evidence" value="ECO:0007669"/>
    <property type="project" value="TreeGrafter"/>
</dbReference>
<evidence type="ECO:0000313" key="15">
    <source>
        <dbReference type="EMBL" id="SIR39746.1"/>
    </source>
</evidence>
<keyword evidence="11 14" id="KW-0739">Sodium transport</keyword>
<feature type="transmembrane region" description="Helical" evidence="14">
    <location>
        <begin position="312"/>
        <end position="330"/>
    </location>
</feature>
<dbReference type="Gene3D" id="1.20.1730.10">
    <property type="entry name" value="Sodium/glucose cotransporter"/>
    <property type="match status" value="1"/>
</dbReference>
<dbReference type="STRING" id="56779.SAMN05421834_12410"/>
<protein>
    <recommendedName>
        <fullName evidence="14">Sodium/proline symporter</fullName>
    </recommendedName>
    <alternativeName>
        <fullName evidence="14">Proline permease</fullName>
    </alternativeName>
</protein>
<evidence type="ECO:0000256" key="10">
    <source>
        <dbReference type="ARBA" id="ARBA00023136"/>
    </source>
</evidence>